<feature type="non-terminal residue" evidence="3">
    <location>
        <position position="395"/>
    </location>
</feature>
<keyword evidence="4" id="KW-1185">Reference proteome</keyword>
<dbReference type="PANTHER" id="PTHR39142:SF1">
    <property type="entry name" value="AEL197CP"/>
    <property type="match status" value="1"/>
</dbReference>
<reference evidence="3 4" key="1">
    <citation type="journal article" date="2014" name="PLoS Genet.">
        <title>Analysis of the Phlebiopsis gigantea genome, transcriptome and secretome provides insight into its pioneer colonization strategies of wood.</title>
        <authorList>
            <person name="Hori C."/>
            <person name="Ishida T."/>
            <person name="Igarashi K."/>
            <person name="Samejima M."/>
            <person name="Suzuki H."/>
            <person name="Master E."/>
            <person name="Ferreira P."/>
            <person name="Ruiz-Duenas F.J."/>
            <person name="Held B."/>
            <person name="Canessa P."/>
            <person name="Larrondo L.F."/>
            <person name="Schmoll M."/>
            <person name="Druzhinina I.S."/>
            <person name="Kubicek C.P."/>
            <person name="Gaskell J.A."/>
            <person name="Kersten P."/>
            <person name="St John F."/>
            <person name="Glasner J."/>
            <person name="Sabat G."/>
            <person name="Splinter BonDurant S."/>
            <person name="Syed K."/>
            <person name="Yadav J."/>
            <person name="Mgbeahuruike A.C."/>
            <person name="Kovalchuk A."/>
            <person name="Asiegbu F.O."/>
            <person name="Lackner G."/>
            <person name="Hoffmeister D."/>
            <person name="Rencoret J."/>
            <person name="Gutierrez A."/>
            <person name="Sun H."/>
            <person name="Lindquist E."/>
            <person name="Barry K."/>
            <person name="Riley R."/>
            <person name="Grigoriev I.V."/>
            <person name="Henrissat B."/>
            <person name="Kues U."/>
            <person name="Berka R.M."/>
            <person name="Martinez A.T."/>
            <person name="Covert S.F."/>
            <person name="Blanchette R.A."/>
            <person name="Cullen D."/>
        </authorList>
    </citation>
    <scope>NUCLEOTIDE SEQUENCE [LARGE SCALE GENOMIC DNA]</scope>
    <source>
        <strain evidence="3 4">11061_1 CR5-6</strain>
    </source>
</reference>
<dbReference type="EMBL" id="KN840674">
    <property type="protein sequence ID" value="KIP02455.1"/>
    <property type="molecule type" value="Genomic_DNA"/>
</dbReference>
<sequence>MLPLALLCLLQAQLALSQSSVSLALNSLYTPTPTARTTPSLFALPTSSANVSVSVALCASAATPPRFFVSNDSSVRPSQSDVGEPGVYEITLSQGYGEWRGPFSDGGYLAVSGAGQVPFEVGVSDGGAMHAAADELPLLGDTTNNQVLLFSPVLANATLSDSPTYPNYTLPPANLAQPSSDPGLLNGLSLFVAPTTALNGSSLPLTGCAMRNGQKPVGMTIGTSNATGNGLWLKDEDGWRFQWLVNGLSAQTNYTAYVIQDGTKLSGPINFVTKSVSFSCPIVHSLPYCPSTAYSVPVAMPRPPALAHTAGTLGEAVAAPLLDTLANFTISLTTFPCGRDAYSPLVSCADCQAAYRKWLCAVWFPRCSEASPSSSSSSSSASASATSFFGDASSP</sequence>
<feature type="chain" id="PRO_5002181203" description="Stretch-activated cation channel Mid1" evidence="2">
    <location>
        <begin position="18"/>
        <end position="395"/>
    </location>
</feature>
<protein>
    <recommendedName>
        <fullName evidence="5">Stretch-activated cation channel Mid1</fullName>
    </recommendedName>
</protein>
<dbReference type="GO" id="GO:0098703">
    <property type="term" value="P:calcium ion import across plasma membrane"/>
    <property type="evidence" value="ECO:0007669"/>
    <property type="project" value="InterPro"/>
</dbReference>
<evidence type="ECO:0000313" key="4">
    <source>
        <dbReference type="Proteomes" id="UP000053257"/>
    </source>
</evidence>
<dbReference type="GO" id="GO:0005262">
    <property type="term" value="F:calcium channel activity"/>
    <property type="evidence" value="ECO:0007669"/>
    <property type="project" value="InterPro"/>
</dbReference>
<feature type="signal peptide" evidence="2">
    <location>
        <begin position="1"/>
        <end position="17"/>
    </location>
</feature>
<dbReference type="PANTHER" id="PTHR39142">
    <property type="entry name" value="MID1P"/>
    <property type="match status" value="1"/>
</dbReference>
<keyword evidence="2" id="KW-0732">Signal</keyword>
<dbReference type="OrthoDB" id="5405745at2759"/>
<name>A0A0C3S3K1_PHLG1</name>
<dbReference type="Pfam" id="PF12929">
    <property type="entry name" value="Mid1"/>
    <property type="match status" value="1"/>
</dbReference>
<gene>
    <name evidence="3" type="ORF">PHLGIDRAFT_95971</name>
</gene>
<dbReference type="Proteomes" id="UP000053257">
    <property type="component" value="Unassembled WGS sequence"/>
</dbReference>
<evidence type="ECO:0000313" key="3">
    <source>
        <dbReference type="EMBL" id="KIP02455.1"/>
    </source>
</evidence>
<proteinExistence type="predicted"/>
<accession>A0A0C3S3K1</accession>
<organism evidence="3 4">
    <name type="scientific">Phlebiopsis gigantea (strain 11061_1 CR5-6)</name>
    <name type="common">White-rot fungus</name>
    <name type="synonym">Peniophora gigantea</name>
    <dbReference type="NCBI Taxonomy" id="745531"/>
    <lineage>
        <taxon>Eukaryota</taxon>
        <taxon>Fungi</taxon>
        <taxon>Dikarya</taxon>
        <taxon>Basidiomycota</taxon>
        <taxon>Agaricomycotina</taxon>
        <taxon>Agaricomycetes</taxon>
        <taxon>Polyporales</taxon>
        <taxon>Phanerochaetaceae</taxon>
        <taxon>Phlebiopsis</taxon>
    </lineage>
</organism>
<dbReference type="AlphaFoldDB" id="A0A0C3S3K1"/>
<evidence type="ECO:0000256" key="2">
    <source>
        <dbReference type="SAM" id="SignalP"/>
    </source>
</evidence>
<evidence type="ECO:0008006" key="5">
    <source>
        <dbReference type="Google" id="ProtNLM"/>
    </source>
</evidence>
<feature type="region of interest" description="Disordered" evidence="1">
    <location>
        <begin position="370"/>
        <end position="395"/>
    </location>
</feature>
<evidence type="ECO:0000256" key="1">
    <source>
        <dbReference type="SAM" id="MobiDB-lite"/>
    </source>
</evidence>
<dbReference type="STRING" id="745531.A0A0C3S3K1"/>
<dbReference type="HOGENOM" id="CLU_045143_0_0_1"/>
<dbReference type="InterPro" id="IPR024338">
    <property type="entry name" value="MID1/Yam8"/>
</dbReference>